<sequence>MFCIRKNLKYKRKNLKYKSKNRNYNREEKNGGYSGYIINRIFYAY</sequence>
<dbReference type="HOGENOM" id="CLU_3197973_0_0_9"/>
<organism evidence="1 2">
    <name type="scientific">Enterocloster bolteae (strain ATCC BAA-613 / DSM 15670 / CCUG 46953 / JCM 12243 / WAL 16351)</name>
    <name type="common">Clostridium bolteae</name>
    <dbReference type="NCBI Taxonomy" id="411902"/>
    <lineage>
        <taxon>Bacteria</taxon>
        <taxon>Bacillati</taxon>
        <taxon>Bacillota</taxon>
        <taxon>Clostridia</taxon>
        <taxon>Lachnospirales</taxon>
        <taxon>Lachnospiraceae</taxon>
        <taxon>Enterocloster</taxon>
    </lineage>
</organism>
<dbReference type="Proteomes" id="UP000005396">
    <property type="component" value="Unassembled WGS sequence"/>
</dbReference>
<name>A8RSZ6_ENTBW</name>
<gene>
    <name evidence="1" type="ORF">CLOBOL_03495</name>
</gene>
<protein>
    <submittedName>
        <fullName evidence="1">Uncharacterized protein</fullName>
    </submittedName>
</protein>
<evidence type="ECO:0000313" key="2">
    <source>
        <dbReference type="Proteomes" id="UP000005396"/>
    </source>
</evidence>
<dbReference type="PaxDb" id="411902-CLOBOL_03495"/>
<reference evidence="1 2" key="1">
    <citation type="submission" date="2007-08" db="EMBL/GenBank/DDBJ databases">
        <authorList>
            <person name="Fulton L."/>
            <person name="Clifton S."/>
            <person name="Fulton B."/>
            <person name="Xu J."/>
            <person name="Minx P."/>
            <person name="Pepin K.H."/>
            <person name="Johnson M."/>
            <person name="Thiruvilangam P."/>
            <person name="Bhonagiri V."/>
            <person name="Nash W.E."/>
            <person name="Mardis E.R."/>
            <person name="Wilson R.K."/>
        </authorList>
    </citation>
    <scope>NUCLEOTIDE SEQUENCE [LARGE SCALE GENOMIC DNA]</scope>
    <source>
        <strain evidence="2">ATCC BAA-613 / DSM 15670 / CCUG 46953 / JCM 12243 / WAL 16351</strain>
    </source>
</reference>
<evidence type="ECO:0000313" key="1">
    <source>
        <dbReference type="EMBL" id="EDP16058.1"/>
    </source>
</evidence>
<comment type="caution">
    <text evidence="1">The sequence shown here is derived from an EMBL/GenBank/DDBJ whole genome shotgun (WGS) entry which is preliminary data.</text>
</comment>
<dbReference type="AlphaFoldDB" id="A8RSZ6"/>
<accession>A8RSZ6</accession>
<reference evidence="1 2" key="2">
    <citation type="submission" date="2007-09" db="EMBL/GenBank/DDBJ databases">
        <title>Draft genome sequence of Clostridium bolteae (ATCC BAA-613).</title>
        <authorList>
            <person name="Sudarsanam P."/>
            <person name="Ley R."/>
            <person name="Guruge J."/>
            <person name="Turnbaugh P.J."/>
            <person name="Mahowald M."/>
            <person name="Liep D."/>
            <person name="Gordon J."/>
        </authorList>
    </citation>
    <scope>NUCLEOTIDE SEQUENCE [LARGE SCALE GENOMIC DNA]</scope>
    <source>
        <strain evidence="2">ATCC BAA-613 / DSM 15670 / CCUG 46953 / JCM 12243 / WAL 16351</strain>
    </source>
</reference>
<dbReference type="EMBL" id="ABCC02000032">
    <property type="protein sequence ID" value="EDP16058.1"/>
    <property type="molecule type" value="Genomic_DNA"/>
</dbReference>
<proteinExistence type="predicted"/>